<dbReference type="InterPro" id="IPR007046">
    <property type="entry name" value="RNA_pol_sigma_54_core-bd"/>
</dbReference>
<comment type="similarity">
    <text evidence="1">Belongs to the sigma-54 factor family.</text>
</comment>
<reference evidence="12" key="1">
    <citation type="submission" date="2020-10" db="EMBL/GenBank/DDBJ databases">
        <authorList>
            <person name="Gilroy R."/>
        </authorList>
    </citation>
    <scope>NUCLEOTIDE SEQUENCE</scope>
    <source>
        <strain evidence="12">2889</strain>
    </source>
</reference>
<dbReference type="InterPro" id="IPR007634">
    <property type="entry name" value="RNA_pol_sigma_54_DNA-bd"/>
</dbReference>
<proteinExistence type="inferred from homology"/>
<evidence type="ECO:0000256" key="2">
    <source>
        <dbReference type="ARBA" id="ARBA00022478"/>
    </source>
</evidence>
<dbReference type="Pfam" id="PF04963">
    <property type="entry name" value="Sigma54_CBD"/>
    <property type="match status" value="1"/>
</dbReference>
<feature type="region of interest" description="Disordered" evidence="9">
    <location>
        <begin position="70"/>
        <end position="109"/>
    </location>
</feature>
<evidence type="ECO:0000256" key="4">
    <source>
        <dbReference type="ARBA" id="ARBA00022695"/>
    </source>
</evidence>
<evidence type="ECO:0000256" key="3">
    <source>
        <dbReference type="ARBA" id="ARBA00022679"/>
    </source>
</evidence>
<evidence type="ECO:0000256" key="1">
    <source>
        <dbReference type="ARBA" id="ARBA00008798"/>
    </source>
</evidence>
<dbReference type="AlphaFoldDB" id="A0A9D9DVM8"/>
<dbReference type="GO" id="GO:0000428">
    <property type="term" value="C:DNA-directed RNA polymerase complex"/>
    <property type="evidence" value="ECO:0007669"/>
    <property type="project" value="UniProtKB-KW"/>
</dbReference>
<organism evidence="12 13">
    <name type="scientific">Candidatus Pullibacteroides excrementavium</name>
    <dbReference type="NCBI Taxonomy" id="2840905"/>
    <lineage>
        <taxon>Bacteria</taxon>
        <taxon>Pseudomonadati</taxon>
        <taxon>Bacteroidota</taxon>
        <taxon>Bacteroidia</taxon>
        <taxon>Bacteroidales</taxon>
        <taxon>Candidatus Pullibacteroides</taxon>
    </lineage>
</organism>
<dbReference type="InterPro" id="IPR038709">
    <property type="entry name" value="RpoN_core-bd_sf"/>
</dbReference>
<gene>
    <name evidence="12" type="primary">rpoN</name>
    <name evidence="12" type="ORF">IAB08_06655</name>
</gene>
<dbReference type="PIRSF" id="PIRSF000774">
    <property type="entry name" value="RpoN"/>
    <property type="match status" value="1"/>
</dbReference>
<dbReference type="PROSITE" id="PS50044">
    <property type="entry name" value="SIGMA54_3"/>
    <property type="match status" value="1"/>
</dbReference>
<keyword evidence="8" id="KW-0804">Transcription</keyword>
<dbReference type="EMBL" id="JADIMZ010000100">
    <property type="protein sequence ID" value="MBO8432955.1"/>
    <property type="molecule type" value="Genomic_DNA"/>
</dbReference>
<dbReference type="GO" id="GO:0016987">
    <property type="term" value="F:sigma factor activity"/>
    <property type="evidence" value="ECO:0007669"/>
    <property type="project" value="UniProtKB-KW"/>
</dbReference>
<evidence type="ECO:0000313" key="13">
    <source>
        <dbReference type="Proteomes" id="UP000823612"/>
    </source>
</evidence>
<keyword evidence="6" id="KW-0731">Sigma factor</keyword>
<keyword evidence="4" id="KW-0548">Nucleotidyltransferase</keyword>
<dbReference type="Gene3D" id="1.10.260.40">
    <property type="entry name" value="lambda repressor-like DNA-binding domains"/>
    <property type="match status" value="1"/>
</dbReference>
<feature type="domain" description="RNA polymerase sigma factor 54 DNA-binding" evidence="10">
    <location>
        <begin position="376"/>
        <end position="535"/>
    </location>
</feature>
<sequence>MALNLKQNLSQKMMQRLSPQQVQLLKLMQVTTMDLEQRIKDELQNNPALEEGDGGKAQDEVSISQLGDGAEDVHVNDDDSASDARVDSVSEADADRQEMGSDDYDVNDYIDRDKDDYAYKLKAGNYRDPDEEYENPVRFKQGFQEQLRNELGMLPLTSVQRQIGEVIIGNLDGDGYLQRSVEAMVNDMAFTLNLMVTPEQVDEVLKMVQGMEPWGIGGRDLRECLMIQVRNRMTDAKARHAGKEELAVLQNAYRILDKCFEEFVKRHYGRMADRLRKSEDELREAMELIRTLNPKPGQSGAESASPDAPTLIPDFYLSNEDGRLVLLLNAKNDPDLKVSPAYEQMLEEYGAQQQRNEAVSKDQESVKYRKTREAAQFVMQKIDSARWFMEMIRQRKTTMLRIMQAVVDYQHDYFLEGDIAKLKPMRLKDIAEKVGMDISTVSRVINNKYIQTHFGTFLVKEFFSQSTENEEGEEISTSQVKAALQHLVDKEDKRSPLTDDELESALRQQGFVVARRTVAKYREGLGIPIARMRKQL</sequence>
<keyword evidence="2" id="KW-0240">DNA-directed RNA polymerase</keyword>
<dbReference type="PANTHER" id="PTHR32248:SF4">
    <property type="entry name" value="RNA POLYMERASE SIGMA-54 FACTOR"/>
    <property type="match status" value="1"/>
</dbReference>
<reference evidence="12" key="2">
    <citation type="journal article" date="2021" name="PeerJ">
        <title>Extensive microbial diversity within the chicken gut microbiome revealed by metagenomics and culture.</title>
        <authorList>
            <person name="Gilroy R."/>
            <person name="Ravi A."/>
            <person name="Getino M."/>
            <person name="Pursley I."/>
            <person name="Horton D.L."/>
            <person name="Alikhan N.F."/>
            <person name="Baker D."/>
            <person name="Gharbi K."/>
            <person name="Hall N."/>
            <person name="Watson M."/>
            <person name="Adriaenssens E.M."/>
            <person name="Foster-Nyarko E."/>
            <person name="Jarju S."/>
            <person name="Secka A."/>
            <person name="Antonio M."/>
            <person name="Oren A."/>
            <person name="Chaudhuri R.R."/>
            <person name="La Ragione R."/>
            <person name="Hildebrand F."/>
            <person name="Pallen M.J."/>
        </authorList>
    </citation>
    <scope>NUCLEOTIDE SEQUENCE</scope>
    <source>
        <strain evidence="12">2889</strain>
    </source>
</reference>
<dbReference type="GO" id="GO:0016779">
    <property type="term" value="F:nucleotidyltransferase activity"/>
    <property type="evidence" value="ECO:0007669"/>
    <property type="project" value="UniProtKB-KW"/>
</dbReference>
<dbReference type="Gene3D" id="1.10.10.1330">
    <property type="entry name" value="RNA polymerase sigma-54 factor, core-binding domain"/>
    <property type="match status" value="1"/>
</dbReference>
<dbReference type="Pfam" id="PF04552">
    <property type="entry name" value="Sigma54_DBD"/>
    <property type="match status" value="1"/>
</dbReference>
<dbReference type="PANTHER" id="PTHR32248">
    <property type="entry name" value="RNA POLYMERASE SIGMA-54 FACTOR"/>
    <property type="match status" value="1"/>
</dbReference>
<dbReference type="PROSITE" id="PS00718">
    <property type="entry name" value="SIGMA54_2"/>
    <property type="match status" value="1"/>
</dbReference>
<keyword evidence="5" id="KW-0805">Transcription regulation</keyword>
<dbReference type="InterPro" id="IPR010982">
    <property type="entry name" value="Lambda_DNA-bd_dom_sf"/>
</dbReference>
<dbReference type="Proteomes" id="UP000823612">
    <property type="component" value="Unassembled WGS sequence"/>
</dbReference>
<dbReference type="InterPro" id="IPR000394">
    <property type="entry name" value="RNA_pol_sigma_54"/>
</dbReference>
<evidence type="ECO:0000313" key="12">
    <source>
        <dbReference type="EMBL" id="MBO8432955.1"/>
    </source>
</evidence>
<dbReference type="GO" id="GO:0001216">
    <property type="term" value="F:DNA-binding transcription activator activity"/>
    <property type="evidence" value="ECO:0007669"/>
    <property type="project" value="InterPro"/>
</dbReference>
<keyword evidence="7" id="KW-0238">DNA-binding</keyword>
<evidence type="ECO:0000256" key="9">
    <source>
        <dbReference type="SAM" id="MobiDB-lite"/>
    </source>
</evidence>
<evidence type="ECO:0000256" key="7">
    <source>
        <dbReference type="ARBA" id="ARBA00023125"/>
    </source>
</evidence>
<comment type="caution">
    <text evidence="12">The sequence shown here is derived from an EMBL/GenBank/DDBJ whole genome shotgun (WGS) entry which is preliminary data.</text>
</comment>
<evidence type="ECO:0000256" key="8">
    <source>
        <dbReference type="ARBA" id="ARBA00023163"/>
    </source>
</evidence>
<dbReference type="Pfam" id="PF00309">
    <property type="entry name" value="Sigma54_AID"/>
    <property type="match status" value="1"/>
</dbReference>
<evidence type="ECO:0000259" key="11">
    <source>
        <dbReference type="Pfam" id="PF04963"/>
    </source>
</evidence>
<name>A0A9D9DVM8_9BACT</name>
<dbReference type="Gene3D" id="1.10.10.60">
    <property type="entry name" value="Homeodomain-like"/>
    <property type="match status" value="1"/>
</dbReference>
<dbReference type="GO" id="GO:0006352">
    <property type="term" value="P:DNA-templated transcription initiation"/>
    <property type="evidence" value="ECO:0007669"/>
    <property type="project" value="InterPro"/>
</dbReference>
<evidence type="ECO:0000256" key="5">
    <source>
        <dbReference type="ARBA" id="ARBA00023015"/>
    </source>
</evidence>
<protein>
    <submittedName>
        <fullName evidence="12">RNA polymerase factor sigma-54</fullName>
    </submittedName>
</protein>
<dbReference type="NCBIfam" id="TIGR02395">
    <property type="entry name" value="rpoN_sigma"/>
    <property type="match status" value="1"/>
</dbReference>
<keyword evidence="3" id="KW-0808">Transferase</keyword>
<accession>A0A9D9DVM8</accession>
<feature type="domain" description="RNA polymerase sigma factor 54 core-binding" evidence="11">
    <location>
        <begin position="133"/>
        <end position="342"/>
    </location>
</feature>
<feature type="compositionally biased region" description="Basic and acidic residues" evidence="9">
    <location>
        <begin position="71"/>
        <end position="99"/>
    </location>
</feature>
<evidence type="ECO:0000256" key="6">
    <source>
        <dbReference type="ARBA" id="ARBA00023082"/>
    </source>
</evidence>
<evidence type="ECO:0000259" key="10">
    <source>
        <dbReference type="Pfam" id="PF04552"/>
    </source>
</evidence>
<dbReference type="GO" id="GO:0003677">
    <property type="term" value="F:DNA binding"/>
    <property type="evidence" value="ECO:0007669"/>
    <property type="project" value="UniProtKB-KW"/>
</dbReference>